<dbReference type="AlphaFoldDB" id="A0A388TF72"/>
<name>A0A388TF72_TERA1</name>
<dbReference type="Proteomes" id="UP000269352">
    <property type="component" value="Unassembled WGS sequence"/>
</dbReference>
<reference evidence="1 2" key="1">
    <citation type="journal article" date="2019" name="ISME J.">
        <title>Genome analyses of uncultured TG2/ZB3 bacteria in 'Margulisbacteria' specifically attached to ectosymbiotic spirochetes of protists in the termite gut.</title>
        <authorList>
            <person name="Utami Y.D."/>
            <person name="Kuwahara H."/>
            <person name="Igai K."/>
            <person name="Murakami T."/>
            <person name="Sugaya K."/>
            <person name="Morikawa T."/>
            <person name="Nagura Y."/>
            <person name="Yuki M."/>
            <person name="Deevong P."/>
            <person name="Inoue T."/>
            <person name="Kihara K."/>
            <person name="Lo N."/>
            <person name="Yamada A."/>
            <person name="Ohkuma M."/>
            <person name="Hongoh Y."/>
        </authorList>
    </citation>
    <scope>NUCLEOTIDE SEQUENCE [LARGE SCALE GENOMIC DNA]</scope>
    <source>
        <strain evidence="1">NkOx7-01</strain>
    </source>
</reference>
<organism evidence="1 2">
    <name type="scientific">Termititenax aidoneus</name>
    <dbReference type="NCBI Taxonomy" id="2218524"/>
    <lineage>
        <taxon>Bacteria</taxon>
        <taxon>Bacillati</taxon>
        <taxon>Candidatus Margulisiibacteriota</taxon>
        <taxon>Candidatus Termititenacia</taxon>
        <taxon>Candidatus Termititenacales</taxon>
        <taxon>Candidatus Termititenacaceae</taxon>
        <taxon>Candidatus Termititenax</taxon>
    </lineage>
</organism>
<sequence>MHGGKSPNNLEIVVFHQHYR</sequence>
<proteinExistence type="predicted"/>
<dbReference type="EMBL" id="BGZN01000214">
    <property type="protein sequence ID" value="GBR75256.1"/>
    <property type="molecule type" value="Genomic_DNA"/>
</dbReference>
<evidence type="ECO:0000313" key="1">
    <source>
        <dbReference type="EMBL" id="GBR75256.1"/>
    </source>
</evidence>
<feature type="non-terminal residue" evidence="1">
    <location>
        <position position="20"/>
    </location>
</feature>
<keyword evidence="2" id="KW-1185">Reference proteome</keyword>
<comment type="caution">
    <text evidence="1">The sequence shown here is derived from an EMBL/GenBank/DDBJ whole genome shotgun (WGS) entry which is preliminary data.</text>
</comment>
<protein>
    <submittedName>
        <fullName evidence="1">Uncharacterized protein</fullName>
    </submittedName>
</protein>
<evidence type="ECO:0000313" key="2">
    <source>
        <dbReference type="Proteomes" id="UP000269352"/>
    </source>
</evidence>
<gene>
    <name evidence="1" type="ORF">NO1_2270</name>
</gene>
<accession>A0A388TF72</accession>